<organism evidence="4 5">
    <name type="scientific">Solea senegalensis</name>
    <name type="common">Senegalese sole</name>
    <dbReference type="NCBI Taxonomy" id="28829"/>
    <lineage>
        <taxon>Eukaryota</taxon>
        <taxon>Metazoa</taxon>
        <taxon>Chordata</taxon>
        <taxon>Craniata</taxon>
        <taxon>Vertebrata</taxon>
        <taxon>Euteleostomi</taxon>
        <taxon>Actinopterygii</taxon>
        <taxon>Neopterygii</taxon>
        <taxon>Teleostei</taxon>
        <taxon>Neoteleostei</taxon>
        <taxon>Acanthomorphata</taxon>
        <taxon>Carangaria</taxon>
        <taxon>Pleuronectiformes</taxon>
        <taxon>Pleuronectoidei</taxon>
        <taxon>Soleidae</taxon>
        <taxon>Solea</taxon>
    </lineage>
</organism>
<keyword evidence="5" id="KW-1185">Reference proteome</keyword>
<reference evidence="4 5" key="1">
    <citation type="journal article" date="2021" name="Sci. Rep.">
        <title>Chromosome anchoring in Senegalese sole (Solea senegalensis) reveals sex-associated markers and genome rearrangements in flatfish.</title>
        <authorList>
            <person name="Guerrero-Cozar I."/>
            <person name="Gomez-Garrido J."/>
            <person name="Berbel C."/>
            <person name="Martinez-Blanch J.F."/>
            <person name="Alioto T."/>
            <person name="Claros M.G."/>
            <person name="Gagnaire P.A."/>
            <person name="Manchado M."/>
        </authorList>
    </citation>
    <scope>NUCLEOTIDE SEQUENCE [LARGE SCALE GENOMIC DNA]</scope>
    <source>
        <strain evidence="4">Sse05_10M</strain>
    </source>
</reference>
<keyword evidence="2" id="KW-1133">Transmembrane helix</keyword>
<keyword evidence="2" id="KW-0812">Transmembrane</keyword>
<comment type="caution">
    <text evidence="4">The sequence shown here is derived from an EMBL/GenBank/DDBJ whole genome shotgun (WGS) entry which is preliminary data.</text>
</comment>
<evidence type="ECO:0000313" key="4">
    <source>
        <dbReference type="EMBL" id="KAG7499063.1"/>
    </source>
</evidence>
<evidence type="ECO:0000256" key="3">
    <source>
        <dbReference type="SAM" id="SignalP"/>
    </source>
</evidence>
<evidence type="ECO:0000256" key="2">
    <source>
        <dbReference type="SAM" id="Phobius"/>
    </source>
</evidence>
<feature type="transmembrane region" description="Helical" evidence="2">
    <location>
        <begin position="103"/>
        <end position="129"/>
    </location>
</feature>
<sequence length="146" mass="16400">MFLFNLVFLVLLAASAAQSGIPRYVQGQWTITDENLLYEDPDGEFLAVEDSIWPDSSSEQVEEIMVEEQNMQTTPGPDVTQEPASDDDDDYDGDEDEEESDSAVWKIVLVVAVLLVSIVGSLSLAYYLCVWRGGRIHYQPQKQVYT</sequence>
<evidence type="ECO:0000313" key="5">
    <source>
        <dbReference type="Proteomes" id="UP000693946"/>
    </source>
</evidence>
<feature type="signal peptide" evidence="3">
    <location>
        <begin position="1"/>
        <end position="17"/>
    </location>
</feature>
<dbReference type="AlphaFoldDB" id="A0AAV6R395"/>
<dbReference type="EMBL" id="JAGKHQ010000014">
    <property type="protein sequence ID" value="KAG7499063.1"/>
    <property type="molecule type" value="Genomic_DNA"/>
</dbReference>
<feature type="chain" id="PRO_5043450989" evidence="3">
    <location>
        <begin position="18"/>
        <end position="146"/>
    </location>
</feature>
<accession>A0AAV6R395</accession>
<feature type="region of interest" description="Disordered" evidence="1">
    <location>
        <begin position="65"/>
        <end position="101"/>
    </location>
</feature>
<proteinExistence type="predicted"/>
<keyword evidence="3" id="KW-0732">Signal</keyword>
<feature type="compositionally biased region" description="Acidic residues" evidence="1">
    <location>
        <begin position="84"/>
        <end position="101"/>
    </location>
</feature>
<keyword evidence="2" id="KW-0472">Membrane</keyword>
<gene>
    <name evidence="4" type="ORF">JOB18_028011</name>
</gene>
<evidence type="ECO:0000256" key="1">
    <source>
        <dbReference type="SAM" id="MobiDB-lite"/>
    </source>
</evidence>
<name>A0AAV6R395_SOLSE</name>
<dbReference type="Proteomes" id="UP000693946">
    <property type="component" value="Linkage Group LG21"/>
</dbReference>
<protein>
    <submittedName>
        <fullName evidence="4">Uncharacterized protein</fullName>
    </submittedName>
</protein>